<feature type="transmembrane region" description="Helical" evidence="7">
    <location>
        <begin position="40"/>
        <end position="62"/>
    </location>
</feature>
<feature type="transmembrane region" description="Helical" evidence="7">
    <location>
        <begin position="171"/>
        <end position="192"/>
    </location>
</feature>
<keyword evidence="6 7" id="KW-0472">Membrane</keyword>
<dbReference type="AlphaFoldDB" id="A0A1E5PZ86"/>
<accession>A0A1E5PZ86</accession>
<keyword evidence="4 7" id="KW-0812">Transmembrane</keyword>
<evidence type="ECO:0000256" key="4">
    <source>
        <dbReference type="ARBA" id="ARBA00022692"/>
    </source>
</evidence>
<reference evidence="10 11" key="1">
    <citation type="submission" date="2016-08" db="EMBL/GenBank/DDBJ databases">
        <title>The complete genome of Streptomyces subrutilus 10-1-1.</title>
        <authorList>
            <person name="Chen X."/>
        </authorList>
    </citation>
    <scope>NUCLEOTIDE SEQUENCE [LARGE SCALE GENOMIC DNA]</scope>
    <source>
        <strain evidence="10 11">10-1-1</strain>
    </source>
</reference>
<dbReference type="InterPro" id="IPR000515">
    <property type="entry name" value="MetI-like"/>
</dbReference>
<organism evidence="10 11">
    <name type="scientific">Streptomyces subrutilus</name>
    <dbReference type="NCBI Taxonomy" id="36818"/>
    <lineage>
        <taxon>Bacteria</taxon>
        <taxon>Bacillati</taxon>
        <taxon>Actinomycetota</taxon>
        <taxon>Actinomycetes</taxon>
        <taxon>Kitasatosporales</taxon>
        <taxon>Streptomycetaceae</taxon>
        <taxon>Streptomyces</taxon>
    </lineage>
</organism>
<feature type="domain" description="ABC transmembrane type-1" evidence="9">
    <location>
        <begin position="103"/>
        <end position="296"/>
    </location>
</feature>
<comment type="caution">
    <text evidence="10">The sequence shown here is derived from an EMBL/GenBank/DDBJ whole genome shotgun (WGS) entry which is preliminary data.</text>
</comment>
<feature type="compositionally biased region" description="Basic residues" evidence="8">
    <location>
        <begin position="19"/>
        <end position="31"/>
    </location>
</feature>
<dbReference type="PANTHER" id="PTHR43744:SF12">
    <property type="entry name" value="ABC TRANSPORTER PERMEASE PROTEIN MG189-RELATED"/>
    <property type="match status" value="1"/>
</dbReference>
<keyword evidence="5 7" id="KW-1133">Transmembrane helix</keyword>
<evidence type="ECO:0000256" key="5">
    <source>
        <dbReference type="ARBA" id="ARBA00022989"/>
    </source>
</evidence>
<evidence type="ECO:0000256" key="7">
    <source>
        <dbReference type="RuleBase" id="RU363032"/>
    </source>
</evidence>
<dbReference type="SUPFAM" id="SSF161098">
    <property type="entry name" value="MetI-like"/>
    <property type="match status" value="1"/>
</dbReference>
<dbReference type="Gene3D" id="1.10.3720.10">
    <property type="entry name" value="MetI-like"/>
    <property type="match status" value="1"/>
</dbReference>
<feature type="transmembrane region" description="Helical" evidence="7">
    <location>
        <begin position="139"/>
        <end position="159"/>
    </location>
</feature>
<sequence>MSTLTADKTTHPAPDGAPRRRPPHPPRRPRTGGRILASKAAVNGILVLIALYTLMPLTWLLFAATKNNADLFGRPGFTLGDFSLFANLGDLFTYNDGIFGRWLLNSFVYSVLGSLASTLLSLGAGYAFDKYDFRGKEKLYGFILLGLLVPATVISLPMYLLASKVGIVNSYWAILIPGLVSPFGVYLSRIFAEGYVPGETLEAARMDGAGELRIFGSVALPMLAPAFVTVFLFSFTGSWNSFFLPLVMLNDHELYPVGLGLFNWNATLTQYPDQYALLITGSLVSVLPLAVAFLCLQRFWRSGLTAGAVK</sequence>
<proteinExistence type="inferred from homology"/>
<feature type="transmembrane region" description="Helical" evidence="7">
    <location>
        <begin position="212"/>
        <end position="235"/>
    </location>
</feature>
<keyword evidence="2 7" id="KW-0813">Transport</keyword>
<feature type="region of interest" description="Disordered" evidence="8">
    <location>
        <begin position="1"/>
        <end position="33"/>
    </location>
</feature>
<protein>
    <submittedName>
        <fullName evidence="10">Sugar ABC transporter permease</fullName>
    </submittedName>
</protein>
<feature type="transmembrane region" description="Helical" evidence="7">
    <location>
        <begin position="107"/>
        <end position="127"/>
    </location>
</feature>
<dbReference type="GO" id="GO:0055085">
    <property type="term" value="P:transmembrane transport"/>
    <property type="evidence" value="ECO:0007669"/>
    <property type="project" value="InterPro"/>
</dbReference>
<comment type="subcellular location">
    <subcellularLocation>
        <location evidence="1 7">Cell membrane</location>
        <topology evidence="1 7">Multi-pass membrane protein</topology>
    </subcellularLocation>
</comment>
<evidence type="ECO:0000256" key="6">
    <source>
        <dbReference type="ARBA" id="ARBA00023136"/>
    </source>
</evidence>
<evidence type="ECO:0000313" key="11">
    <source>
        <dbReference type="Proteomes" id="UP000095705"/>
    </source>
</evidence>
<dbReference type="OrthoDB" id="2063054at2"/>
<evidence type="ECO:0000256" key="2">
    <source>
        <dbReference type="ARBA" id="ARBA00022448"/>
    </source>
</evidence>
<evidence type="ECO:0000256" key="3">
    <source>
        <dbReference type="ARBA" id="ARBA00022475"/>
    </source>
</evidence>
<gene>
    <name evidence="10" type="ORF">BGK67_29625</name>
</gene>
<evidence type="ECO:0000313" key="10">
    <source>
        <dbReference type="EMBL" id="OEJ34934.1"/>
    </source>
</evidence>
<feature type="transmembrane region" description="Helical" evidence="7">
    <location>
        <begin position="275"/>
        <end position="296"/>
    </location>
</feature>
<evidence type="ECO:0000256" key="1">
    <source>
        <dbReference type="ARBA" id="ARBA00004651"/>
    </source>
</evidence>
<dbReference type="InterPro" id="IPR035906">
    <property type="entry name" value="MetI-like_sf"/>
</dbReference>
<dbReference type="STRING" id="36818.BGK67_29625"/>
<name>A0A1E5PZ86_9ACTN</name>
<dbReference type="RefSeq" id="WP_069923123.1">
    <property type="nucleotide sequence ID" value="NZ_MEHK01000001.1"/>
</dbReference>
<evidence type="ECO:0000259" key="9">
    <source>
        <dbReference type="PROSITE" id="PS50928"/>
    </source>
</evidence>
<dbReference type="Proteomes" id="UP000095705">
    <property type="component" value="Unassembled WGS sequence"/>
</dbReference>
<dbReference type="PROSITE" id="PS50928">
    <property type="entry name" value="ABC_TM1"/>
    <property type="match status" value="1"/>
</dbReference>
<keyword evidence="11" id="KW-1185">Reference proteome</keyword>
<dbReference type="PANTHER" id="PTHR43744">
    <property type="entry name" value="ABC TRANSPORTER PERMEASE PROTEIN MG189-RELATED-RELATED"/>
    <property type="match status" value="1"/>
</dbReference>
<comment type="similarity">
    <text evidence="7">Belongs to the binding-protein-dependent transport system permease family.</text>
</comment>
<dbReference type="Pfam" id="PF00528">
    <property type="entry name" value="BPD_transp_1"/>
    <property type="match status" value="1"/>
</dbReference>
<keyword evidence="3" id="KW-1003">Cell membrane</keyword>
<evidence type="ECO:0000256" key="8">
    <source>
        <dbReference type="SAM" id="MobiDB-lite"/>
    </source>
</evidence>
<dbReference type="CDD" id="cd06261">
    <property type="entry name" value="TM_PBP2"/>
    <property type="match status" value="1"/>
</dbReference>
<dbReference type="GO" id="GO:0005886">
    <property type="term" value="C:plasma membrane"/>
    <property type="evidence" value="ECO:0007669"/>
    <property type="project" value="UniProtKB-SubCell"/>
</dbReference>
<dbReference type="EMBL" id="MEHK01000001">
    <property type="protein sequence ID" value="OEJ34934.1"/>
    <property type="molecule type" value="Genomic_DNA"/>
</dbReference>